<dbReference type="HOGENOM" id="CLU_2296033_0_0_1"/>
<reference evidence="1" key="2">
    <citation type="submission" date="2013-04" db="UniProtKB">
        <authorList>
            <consortium name="EnsemblPlants"/>
        </authorList>
    </citation>
    <scope>IDENTIFICATION</scope>
</reference>
<organism evidence="1">
    <name type="scientific">Oryza brachyantha</name>
    <name type="common">malo sina</name>
    <dbReference type="NCBI Taxonomy" id="4533"/>
    <lineage>
        <taxon>Eukaryota</taxon>
        <taxon>Viridiplantae</taxon>
        <taxon>Streptophyta</taxon>
        <taxon>Embryophyta</taxon>
        <taxon>Tracheophyta</taxon>
        <taxon>Spermatophyta</taxon>
        <taxon>Magnoliopsida</taxon>
        <taxon>Liliopsida</taxon>
        <taxon>Poales</taxon>
        <taxon>Poaceae</taxon>
        <taxon>BOP clade</taxon>
        <taxon>Oryzoideae</taxon>
        <taxon>Oryzeae</taxon>
        <taxon>Oryzinae</taxon>
        <taxon>Oryza</taxon>
    </lineage>
</organism>
<evidence type="ECO:0000313" key="2">
    <source>
        <dbReference type="Proteomes" id="UP000006038"/>
    </source>
</evidence>
<dbReference type="Gramene" id="OB12G11370.1">
    <property type="protein sequence ID" value="OB12G11370.1"/>
    <property type="gene ID" value="OB12G11370"/>
</dbReference>
<keyword evidence="2" id="KW-1185">Reference proteome</keyword>
<dbReference type="AlphaFoldDB" id="J3NAX9"/>
<dbReference type="Proteomes" id="UP000006038">
    <property type="component" value="Chromosome 12"/>
</dbReference>
<accession>J3NAX9</accession>
<proteinExistence type="predicted"/>
<dbReference type="EnsemblPlants" id="OB12G11370.1">
    <property type="protein sequence ID" value="OB12G11370.1"/>
    <property type="gene ID" value="OB12G11370"/>
</dbReference>
<evidence type="ECO:0000313" key="1">
    <source>
        <dbReference type="EnsemblPlants" id="OB12G11370.1"/>
    </source>
</evidence>
<name>J3NAX9_ORYBR</name>
<reference evidence="1" key="1">
    <citation type="journal article" date="2013" name="Nat. Commun.">
        <title>Whole-genome sequencing of Oryza brachyantha reveals mechanisms underlying Oryza genome evolution.</title>
        <authorList>
            <person name="Chen J."/>
            <person name="Huang Q."/>
            <person name="Gao D."/>
            <person name="Wang J."/>
            <person name="Lang Y."/>
            <person name="Liu T."/>
            <person name="Li B."/>
            <person name="Bai Z."/>
            <person name="Luis Goicoechea J."/>
            <person name="Liang C."/>
            <person name="Chen C."/>
            <person name="Zhang W."/>
            <person name="Sun S."/>
            <person name="Liao Y."/>
            <person name="Zhang X."/>
            <person name="Yang L."/>
            <person name="Song C."/>
            <person name="Wang M."/>
            <person name="Shi J."/>
            <person name="Liu G."/>
            <person name="Liu J."/>
            <person name="Zhou H."/>
            <person name="Zhou W."/>
            <person name="Yu Q."/>
            <person name="An N."/>
            <person name="Chen Y."/>
            <person name="Cai Q."/>
            <person name="Wang B."/>
            <person name="Liu B."/>
            <person name="Min J."/>
            <person name="Huang Y."/>
            <person name="Wu H."/>
            <person name="Li Z."/>
            <person name="Zhang Y."/>
            <person name="Yin Y."/>
            <person name="Song W."/>
            <person name="Jiang J."/>
            <person name="Jackson S.A."/>
            <person name="Wing R.A."/>
            <person name="Wang J."/>
            <person name="Chen M."/>
        </authorList>
    </citation>
    <scope>NUCLEOTIDE SEQUENCE [LARGE SCALE GENOMIC DNA]</scope>
    <source>
        <strain evidence="1">cv. IRGC 101232</strain>
    </source>
</reference>
<sequence>MGIGGGSVELRGCTSVLLGQQHSGAMGSVRLSYQGGGADGCTNKLVVIFHFNGKFLFDGMNTGNVNACEHLSFIDRRKVSLHEIHGQAKGHCDVAEEMLFH</sequence>
<protein>
    <submittedName>
        <fullName evidence="1">Uncharacterized protein</fullName>
    </submittedName>
</protein>